<keyword evidence="3" id="KW-0694">RNA-binding</keyword>
<evidence type="ECO:0000256" key="3">
    <source>
        <dbReference type="ARBA" id="ARBA00022884"/>
    </source>
</evidence>
<dbReference type="Gene3D" id="2.60.40.4380">
    <property type="entry name" value="Translational regulator CsrA"/>
    <property type="match status" value="1"/>
</dbReference>
<dbReference type="GO" id="GO:0006402">
    <property type="term" value="P:mRNA catabolic process"/>
    <property type="evidence" value="ECO:0007669"/>
    <property type="project" value="InterPro"/>
</dbReference>
<evidence type="ECO:0000313" key="7">
    <source>
        <dbReference type="Proteomes" id="UP000243924"/>
    </source>
</evidence>
<dbReference type="GO" id="GO:0045947">
    <property type="term" value="P:negative regulation of translational initiation"/>
    <property type="evidence" value="ECO:0007669"/>
    <property type="project" value="TreeGrafter"/>
</dbReference>
<keyword evidence="2" id="KW-0810">Translation regulation</keyword>
<name>A0A1H2EQH6_9GAMM</name>
<gene>
    <name evidence="6" type="ORF">SAMN05216210_0946</name>
</gene>
<dbReference type="InterPro" id="IPR036107">
    <property type="entry name" value="CsrA_sf"/>
</dbReference>
<dbReference type="Pfam" id="PF02599">
    <property type="entry name" value="CsrA"/>
    <property type="match status" value="1"/>
</dbReference>
<dbReference type="STRING" id="1434072.SAMN05216210_0946"/>
<evidence type="ECO:0000256" key="5">
    <source>
        <dbReference type="SAM" id="MobiDB-lite"/>
    </source>
</evidence>
<accession>A0A1H2EQH6</accession>
<dbReference type="RefSeq" id="WP_092384633.1">
    <property type="nucleotide sequence ID" value="NZ_LT629787.1"/>
</dbReference>
<evidence type="ECO:0000256" key="4">
    <source>
        <dbReference type="ARBA" id="ARBA00023159"/>
    </source>
</evidence>
<dbReference type="GO" id="GO:0005829">
    <property type="term" value="C:cytosol"/>
    <property type="evidence" value="ECO:0007669"/>
    <property type="project" value="TreeGrafter"/>
</dbReference>
<keyword evidence="1" id="KW-0963">Cytoplasm</keyword>
<evidence type="ECO:0000256" key="2">
    <source>
        <dbReference type="ARBA" id="ARBA00022845"/>
    </source>
</evidence>
<dbReference type="SUPFAM" id="SSF117130">
    <property type="entry name" value="CsrA-like"/>
    <property type="match status" value="1"/>
</dbReference>
<dbReference type="AlphaFoldDB" id="A0A1H2EQH6"/>
<dbReference type="PANTHER" id="PTHR34984">
    <property type="entry name" value="CARBON STORAGE REGULATOR"/>
    <property type="match status" value="1"/>
</dbReference>
<keyword evidence="7" id="KW-1185">Reference proteome</keyword>
<dbReference type="GO" id="GO:0006109">
    <property type="term" value="P:regulation of carbohydrate metabolic process"/>
    <property type="evidence" value="ECO:0007669"/>
    <property type="project" value="InterPro"/>
</dbReference>
<dbReference type="InterPro" id="IPR003751">
    <property type="entry name" value="CsrA"/>
</dbReference>
<dbReference type="GO" id="GO:0048027">
    <property type="term" value="F:mRNA 5'-UTR binding"/>
    <property type="evidence" value="ECO:0007669"/>
    <property type="project" value="TreeGrafter"/>
</dbReference>
<evidence type="ECO:0000256" key="1">
    <source>
        <dbReference type="ARBA" id="ARBA00022490"/>
    </source>
</evidence>
<protein>
    <submittedName>
        <fullName evidence="6">Carbon storage regulator, CsrA</fullName>
    </submittedName>
</protein>
<proteinExistence type="predicted"/>
<keyword evidence="4" id="KW-0010">Activator</keyword>
<dbReference type="Proteomes" id="UP000243924">
    <property type="component" value="Chromosome I"/>
</dbReference>
<evidence type="ECO:0000313" key="6">
    <source>
        <dbReference type="EMBL" id="SDT97304.1"/>
    </source>
</evidence>
<feature type="region of interest" description="Disordered" evidence="5">
    <location>
        <begin position="37"/>
        <end position="61"/>
    </location>
</feature>
<feature type="compositionally biased region" description="Basic and acidic residues" evidence="5">
    <location>
        <begin position="37"/>
        <end position="50"/>
    </location>
</feature>
<dbReference type="EMBL" id="LT629787">
    <property type="protein sequence ID" value="SDT97304.1"/>
    <property type="molecule type" value="Genomic_DNA"/>
</dbReference>
<reference evidence="7" key="1">
    <citation type="submission" date="2016-10" db="EMBL/GenBank/DDBJ databases">
        <authorList>
            <person name="Varghese N."/>
            <person name="Submissions S."/>
        </authorList>
    </citation>
    <scope>NUCLEOTIDE SEQUENCE [LARGE SCALE GENOMIC DNA]</scope>
    <source>
        <strain evidence="7">CECT 8338</strain>
    </source>
</reference>
<organism evidence="6 7">
    <name type="scientific">Halopseudomonas salegens</name>
    <dbReference type="NCBI Taxonomy" id="1434072"/>
    <lineage>
        <taxon>Bacteria</taxon>
        <taxon>Pseudomonadati</taxon>
        <taxon>Pseudomonadota</taxon>
        <taxon>Gammaproteobacteria</taxon>
        <taxon>Pseudomonadales</taxon>
        <taxon>Pseudomonadaceae</taxon>
        <taxon>Halopseudomonas</taxon>
    </lineage>
</organism>
<sequence length="61" mass="6943">MLILTRRTGEILRIGDDIKIQIVNANPRIVRIKVEAPHQTKAVREERQPREPGQASVTDKS</sequence>
<dbReference type="OrthoDB" id="9809061at2"/>
<dbReference type="PANTHER" id="PTHR34984:SF1">
    <property type="entry name" value="CARBON STORAGE REGULATOR"/>
    <property type="match status" value="1"/>
</dbReference>